<dbReference type="SMART" id="SM00086">
    <property type="entry name" value="PAC"/>
    <property type="match status" value="3"/>
</dbReference>
<dbReference type="SUPFAM" id="SSF47384">
    <property type="entry name" value="Homodimeric domain of signal transducing histidine kinase"/>
    <property type="match status" value="1"/>
</dbReference>
<dbReference type="InterPro" id="IPR036097">
    <property type="entry name" value="HisK_dim/P_sf"/>
</dbReference>
<dbReference type="InterPro" id="IPR005467">
    <property type="entry name" value="His_kinase_dom"/>
</dbReference>
<feature type="domain" description="PAS" evidence="8">
    <location>
        <begin position="284"/>
        <end position="354"/>
    </location>
</feature>
<dbReference type="EC" id="2.7.13.3" evidence="2"/>
<organism evidence="10 11">
    <name type="scientific">Hymenobacter psychrotolerans DSM 18569</name>
    <dbReference type="NCBI Taxonomy" id="1121959"/>
    <lineage>
        <taxon>Bacteria</taxon>
        <taxon>Pseudomonadati</taxon>
        <taxon>Bacteroidota</taxon>
        <taxon>Cytophagia</taxon>
        <taxon>Cytophagales</taxon>
        <taxon>Hymenobacteraceae</taxon>
        <taxon>Hymenobacter</taxon>
    </lineage>
</organism>
<evidence type="ECO:0000313" key="10">
    <source>
        <dbReference type="EMBL" id="SHL56152.1"/>
    </source>
</evidence>
<dbReference type="SMART" id="SM00388">
    <property type="entry name" value="HisKA"/>
    <property type="match status" value="1"/>
</dbReference>
<feature type="domain" description="Histidine kinase" evidence="7">
    <location>
        <begin position="875"/>
        <end position="1090"/>
    </location>
</feature>
<dbReference type="STRING" id="1121959.SAMN02746009_02970"/>
<dbReference type="InterPro" id="IPR001610">
    <property type="entry name" value="PAC"/>
</dbReference>
<keyword evidence="6" id="KW-0175">Coiled coil</keyword>
<dbReference type="Pfam" id="PF08447">
    <property type="entry name" value="PAS_3"/>
    <property type="match status" value="1"/>
</dbReference>
<feature type="domain" description="PAC" evidence="9">
    <location>
        <begin position="784"/>
        <end position="836"/>
    </location>
</feature>
<dbReference type="Gene3D" id="3.30.450.20">
    <property type="entry name" value="PAS domain"/>
    <property type="match status" value="6"/>
</dbReference>
<keyword evidence="3" id="KW-0597">Phosphoprotein</keyword>
<evidence type="ECO:0000259" key="9">
    <source>
        <dbReference type="PROSITE" id="PS50113"/>
    </source>
</evidence>
<dbReference type="Pfam" id="PF08448">
    <property type="entry name" value="PAS_4"/>
    <property type="match status" value="5"/>
</dbReference>
<dbReference type="InterPro" id="IPR000014">
    <property type="entry name" value="PAS"/>
</dbReference>
<dbReference type="NCBIfam" id="TIGR00229">
    <property type="entry name" value="sensory_box"/>
    <property type="match status" value="2"/>
</dbReference>
<dbReference type="InterPro" id="IPR052162">
    <property type="entry name" value="Sensor_kinase/Photoreceptor"/>
</dbReference>
<dbReference type="PROSITE" id="PS50109">
    <property type="entry name" value="HIS_KIN"/>
    <property type="match status" value="1"/>
</dbReference>
<gene>
    <name evidence="10" type="ORF">SAMN02746009_02970</name>
</gene>
<accession>A0A1M7BM93</accession>
<keyword evidence="4" id="KW-0808">Transferase</keyword>
<evidence type="ECO:0000256" key="4">
    <source>
        <dbReference type="ARBA" id="ARBA00022679"/>
    </source>
</evidence>
<evidence type="ECO:0000256" key="3">
    <source>
        <dbReference type="ARBA" id="ARBA00022553"/>
    </source>
</evidence>
<feature type="coiled-coil region" evidence="6">
    <location>
        <begin position="398"/>
        <end position="436"/>
    </location>
</feature>
<dbReference type="CDD" id="cd00082">
    <property type="entry name" value="HisKA"/>
    <property type="match status" value="1"/>
</dbReference>
<proteinExistence type="predicted"/>
<feature type="domain" description="PAS" evidence="8">
    <location>
        <begin position="711"/>
        <end position="766"/>
    </location>
</feature>
<dbReference type="InterPro" id="IPR013656">
    <property type="entry name" value="PAS_4"/>
</dbReference>
<evidence type="ECO:0000256" key="5">
    <source>
        <dbReference type="ARBA" id="ARBA00022777"/>
    </source>
</evidence>
<dbReference type="InterPro" id="IPR036890">
    <property type="entry name" value="HATPase_C_sf"/>
</dbReference>
<evidence type="ECO:0000256" key="6">
    <source>
        <dbReference type="SAM" id="Coils"/>
    </source>
</evidence>
<reference evidence="11" key="1">
    <citation type="submission" date="2016-11" db="EMBL/GenBank/DDBJ databases">
        <authorList>
            <person name="Varghese N."/>
            <person name="Submissions S."/>
        </authorList>
    </citation>
    <scope>NUCLEOTIDE SEQUENCE [LARGE SCALE GENOMIC DNA]</scope>
    <source>
        <strain evidence="11">DSM 18569</strain>
    </source>
</reference>
<dbReference type="CDD" id="cd00130">
    <property type="entry name" value="PAS"/>
    <property type="match status" value="2"/>
</dbReference>
<dbReference type="OrthoDB" id="9766459at2"/>
<dbReference type="Pfam" id="PF02518">
    <property type="entry name" value="HATPase_c"/>
    <property type="match status" value="1"/>
</dbReference>
<dbReference type="GO" id="GO:0000155">
    <property type="term" value="F:phosphorelay sensor kinase activity"/>
    <property type="evidence" value="ECO:0007669"/>
    <property type="project" value="InterPro"/>
</dbReference>
<comment type="catalytic activity">
    <reaction evidence="1">
        <text>ATP + protein L-histidine = ADP + protein N-phospho-L-histidine.</text>
        <dbReference type="EC" id="2.7.13.3"/>
    </reaction>
</comment>
<evidence type="ECO:0000256" key="1">
    <source>
        <dbReference type="ARBA" id="ARBA00000085"/>
    </source>
</evidence>
<sequence>MPDTFPVLLPVFNALPDAYLLLTPDLTIEAATDAYLALSGTAREALLGRHIADVSPAAAAAHDKQSLEVSLKQVLAAGQPRSIPRQRCQVPEPQQPGRFAVRYWLVRNTPVLDEQGQIRHILHAVTDVTDPGPEQHLRSTQALQHAQAEAERQRVRLEALFMQAPAPIAILSGPSLVFELVNPAYMQLFQGRQLLGRPVLEALPEIANHRVYHTFREVYETGQAQEEIGLLVPLARADDGILQDRYFNYIQQARYDVHGQVDGVMVFAFEVTDQVVARQASEAATQQLRLLTDSLPVLIGYVDQQHRYQFANHAYEAWFHLSPAELTGRYVRDIVGETAYARVKHYIEQALAGQRIDFSATMPYREGFARHIQTSYVPDIRDGQVKGFYSLVADVTEQVEARQQVQALNEELAAINAELQASNQELLRKHDELARTQQAVLDAARRQVQEREMFYQVFEQTPASIALLRGPEHRFEYVNASYQQLFPSRQLLGLPLAKALPETVEQGFLGLMNNVYQTGETFFGNELLLTIAQPDGQPDKEVYFTFTYQAYREDGNIAGVSIFAYDVTEQVLTRTGREMQQQWLEGLFMQAPAPIVIMEGENLMFQLVNPAYQAIFPGRELLNRPLLEALPELAASPIPDMLRHVYRTGETLVEQELPLRLSRHEGAPPEDIYWTFTYQPRRNAQGTIDGVMSFAHDVTNQVLARRVVEERESSFRQIANNAPAMLWVTDVDGQCTYLNHQWYAFTGQTEAEALGLGWVQAVHPEDAPAVGSSFLDANARRVAFSSLYRLRRHDGVYRWAIDSGLPRFGSSGEFEGLVGTVIDVHEQKMAEMALQRLTEKLRTARDEAQALNKELRESNEQLQRTNIDLDNFIYTASHDLKAPITNIEGLLHTLQDELPPQQSEAGEVPYILELMNDSVERFKKTIDHLTDVSKLQKEHGQPNAPVALPSIIEDVRLDLAPLLQQTRGRLLVDVQATPTVLFSEKNLRSVIYNLLSNALKFHHPDRPPLVRIRSRVEAGYQILEIQDNGLGMDLTREQGLFTMFRRYHTHVEGSGIGLYMVKKMVENAGGRIEVQSTVGHGTTFCVYFLQ</sequence>
<dbReference type="Gene3D" id="1.10.287.130">
    <property type="match status" value="1"/>
</dbReference>
<dbReference type="InterPro" id="IPR003661">
    <property type="entry name" value="HisK_dim/P_dom"/>
</dbReference>
<evidence type="ECO:0000256" key="2">
    <source>
        <dbReference type="ARBA" id="ARBA00012438"/>
    </source>
</evidence>
<dbReference type="InterPro" id="IPR013655">
    <property type="entry name" value="PAS_fold_3"/>
</dbReference>
<dbReference type="PROSITE" id="PS50112">
    <property type="entry name" value="PAS"/>
    <property type="match status" value="2"/>
</dbReference>
<dbReference type="PANTHER" id="PTHR43304">
    <property type="entry name" value="PHYTOCHROME-LIKE PROTEIN CPH1"/>
    <property type="match status" value="1"/>
</dbReference>
<dbReference type="FunFam" id="3.30.450.20:FF:000099">
    <property type="entry name" value="Sensory box sensor histidine kinase"/>
    <property type="match status" value="1"/>
</dbReference>
<keyword evidence="11" id="KW-1185">Reference proteome</keyword>
<dbReference type="PRINTS" id="PR00344">
    <property type="entry name" value="BCTRLSENSOR"/>
</dbReference>
<dbReference type="InterPro" id="IPR003594">
    <property type="entry name" value="HATPase_dom"/>
</dbReference>
<dbReference type="SUPFAM" id="SSF55785">
    <property type="entry name" value="PYP-like sensor domain (PAS domain)"/>
    <property type="match status" value="6"/>
</dbReference>
<protein>
    <recommendedName>
        <fullName evidence="2">histidine kinase</fullName>
        <ecNumber evidence="2">2.7.13.3</ecNumber>
    </recommendedName>
</protein>
<dbReference type="InterPro" id="IPR035965">
    <property type="entry name" value="PAS-like_dom_sf"/>
</dbReference>
<evidence type="ECO:0000313" key="11">
    <source>
        <dbReference type="Proteomes" id="UP000183947"/>
    </source>
</evidence>
<dbReference type="InterPro" id="IPR004358">
    <property type="entry name" value="Sig_transdc_His_kin-like_C"/>
</dbReference>
<dbReference type="AlphaFoldDB" id="A0A1M7BM93"/>
<dbReference type="Proteomes" id="UP000183947">
    <property type="component" value="Unassembled WGS sequence"/>
</dbReference>
<dbReference type="Gene3D" id="3.30.565.10">
    <property type="entry name" value="Histidine kinase-like ATPase, C-terminal domain"/>
    <property type="match status" value="1"/>
</dbReference>
<name>A0A1M7BM93_9BACT</name>
<dbReference type="PANTHER" id="PTHR43304:SF1">
    <property type="entry name" value="PAC DOMAIN-CONTAINING PROTEIN"/>
    <property type="match status" value="1"/>
</dbReference>
<dbReference type="InterPro" id="IPR000700">
    <property type="entry name" value="PAS-assoc_C"/>
</dbReference>
<dbReference type="SUPFAM" id="SSF55874">
    <property type="entry name" value="ATPase domain of HSP90 chaperone/DNA topoisomerase II/histidine kinase"/>
    <property type="match status" value="1"/>
</dbReference>
<dbReference type="SMART" id="SM00387">
    <property type="entry name" value="HATPase_c"/>
    <property type="match status" value="1"/>
</dbReference>
<evidence type="ECO:0000259" key="8">
    <source>
        <dbReference type="PROSITE" id="PS50112"/>
    </source>
</evidence>
<keyword evidence="5" id="KW-0418">Kinase</keyword>
<dbReference type="RefSeq" id="WP_073286644.1">
    <property type="nucleotide sequence ID" value="NZ_FRAS01000016.1"/>
</dbReference>
<evidence type="ECO:0000259" key="7">
    <source>
        <dbReference type="PROSITE" id="PS50109"/>
    </source>
</evidence>
<feature type="coiled-coil region" evidence="6">
    <location>
        <begin position="827"/>
        <end position="868"/>
    </location>
</feature>
<dbReference type="Pfam" id="PF00512">
    <property type="entry name" value="HisKA"/>
    <property type="match status" value="1"/>
</dbReference>
<dbReference type="EMBL" id="FRAS01000016">
    <property type="protein sequence ID" value="SHL56152.1"/>
    <property type="molecule type" value="Genomic_DNA"/>
</dbReference>
<dbReference type="SMART" id="SM00091">
    <property type="entry name" value="PAS"/>
    <property type="match status" value="6"/>
</dbReference>
<dbReference type="PROSITE" id="PS50113">
    <property type="entry name" value="PAC"/>
    <property type="match status" value="1"/>
</dbReference>